<sequence length="185" mass="20213">MPIRPPARRRPGPRCDRCAGRRSPGDTAVVLAKSRLWFLAQLQGPNATCNNRMVPRLTGKLDHRALSAALRDVIGRHEVLRTTFPLVDGRPCQQIVELDVLLWELSVVEVVDPEQSDEPGEPAALDLAAAEVPAKLPGGTVDAADLAGAVARATAYTFDLAAEVPLRAWRAASWRRRRGGCRRRS</sequence>
<dbReference type="InterPro" id="IPR023213">
    <property type="entry name" value="CAT-like_dom_sf"/>
</dbReference>
<dbReference type="GO" id="GO:0008610">
    <property type="term" value="P:lipid biosynthetic process"/>
    <property type="evidence" value="ECO:0007669"/>
    <property type="project" value="UniProtKB-ARBA"/>
</dbReference>
<evidence type="ECO:0000256" key="1">
    <source>
        <dbReference type="SAM" id="MobiDB-lite"/>
    </source>
</evidence>
<feature type="compositionally biased region" description="Basic residues" evidence="1">
    <location>
        <begin position="1"/>
        <end position="12"/>
    </location>
</feature>
<name>A0AB39QGL9_9ACTN</name>
<evidence type="ECO:0000313" key="3">
    <source>
        <dbReference type="EMBL" id="XDQ41437.1"/>
    </source>
</evidence>
<gene>
    <name evidence="3" type="ORF">AB5J52_03610</name>
</gene>
<dbReference type="SUPFAM" id="SSF52777">
    <property type="entry name" value="CoA-dependent acyltransferases"/>
    <property type="match status" value="1"/>
</dbReference>
<dbReference type="EMBL" id="CP163441">
    <property type="protein sequence ID" value="XDQ41437.1"/>
    <property type="molecule type" value="Genomic_DNA"/>
</dbReference>
<evidence type="ECO:0000259" key="2">
    <source>
        <dbReference type="Pfam" id="PF00668"/>
    </source>
</evidence>
<dbReference type="Pfam" id="PF00668">
    <property type="entry name" value="Condensation"/>
    <property type="match status" value="1"/>
</dbReference>
<feature type="region of interest" description="Disordered" evidence="1">
    <location>
        <begin position="1"/>
        <end position="21"/>
    </location>
</feature>
<organism evidence="3">
    <name type="scientific">Streptomyces sp. R39</name>
    <dbReference type="NCBI Taxonomy" id="3238631"/>
    <lineage>
        <taxon>Bacteria</taxon>
        <taxon>Bacillati</taxon>
        <taxon>Actinomycetota</taxon>
        <taxon>Actinomycetes</taxon>
        <taxon>Kitasatosporales</taxon>
        <taxon>Streptomycetaceae</taxon>
        <taxon>Streptomyces</taxon>
    </lineage>
</organism>
<accession>A0AB39QGL9</accession>
<proteinExistence type="predicted"/>
<reference evidence="3" key="1">
    <citation type="submission" date="2024-07" db="EMBL/GenBank/DDBJ databases">
        <authorList>
            <person name="Yu S.T."/>
        </authorList>
    </citation>
    <scope>NUCLEOTIDE SEQUENCE</scope>
    <source>
        <strain evidence="3">R39</strain>
    </source>
</reference>
<feature type="domain" description="Condensation" evidence="2">
    <location>
        <begin position="31"/>
        <end position="116"/>
    </location>
</feature>
<dbReference type="InterPro" id="IPR001242">
    <property type="entry name" value="Condensation_dom"/>
</dbReference>
<dbReference type="Gene3D" id="3.30.559.10">
    <property type="entry name" value="Chloramphenicol acetyltransferase-like domain"/>
    <property type="match status" value="1"/>
</dbReference>
<dbReference type="GO" id="GO:0003824">
    <property type="term" value="F:catalytic activity"/>
    <property type="evidence" value="ECO:0007669"/>
    <property type="project" value="InterPro"/>
</dbReference>
<dbReference type="AlphaFoldDB" id="A0AB39QGL9"/>
<dbReference type="RefSeq" id="WP_369221088.1">
    <property type="nucleotide sequence ID" value="NZ_CP163441.1"/>
</dbReference>
<protein>
    <submittedName>
        <fullName evidence="3">Condensation domain-containing protein</fullName>
    </submittedName>
</protein>